<dbReference type="PRINTS" id="PR00445">
    <property type="entry name" value="HUPFHYPC"/>
</dbReference>
<dbReference type="InterPro" id="IPR001109">
    <property type="entry name" value="Hydrogenase_HupF/HypC"/>
</dbReference>
<dbReference type="NCBIfam" id="TIGR00074">
    <property type="entry name" value="hypC_hupF"/>
    <property type="match status" value="1"/>
</dbReference>
<protein>
    <submittedName>
        <fullName evidence="2">HypC/HybG/HupF family hydrogenase formation chaperone</fullName>
    </submittedName>
</protein>
<dbReference type="PROSITE" id="PS01097">
    <property type="entry name" value="HUPF_HYPC"/>
    <property type="match status" value="1"/>
</dbReference>
<name>A0A832DKQ5_9BACT</name>
<evidence type="ECO:0000313" key="2">
    <source>
        <dbReference type="EMBL" id="HGT48335.1"/>
    </source>
</evidence>
<dbReference type="GO" id="GO:0005506">
    <property type="term" value="F:iron ion binding"/>
    <property type="evidence" value="ECO:0007669"/>
    <property type="project" value="TreeGrafter"/>
</dbReference>
<comment type="similarity">
    <text evidence="1">Belongs to the HupF/HypC family.</text>
</comment>
<evidence type="ECO:0000256" key="1">
    <source>
        <dbReference type="ARBA" id="ARBA00006018"/>
    </source>
</evidence>
<accession>A0A832DKQ5</accession>
<dbReference type="PANTHER" id="PTHR35177:SF2">
    <property type="entry name" value="HYDROGENASE MATURATION FACTOR HYBG"/>
    <property type="match status" value="1"/>
</dbReference>
<sequence>MCLAIPGKVEKIIEEKSSPRMAEVNFDGVIRQVCIDFIPDIKIGEYVMVHVGYALNKVDEKEAKEQLKAISEVEEIIRKKMK</sequence>
<dbReference type="Gene3D" id="2.30.30.140">
    <property type="match status" value="1"/>
</dbReference>
<dbReference type="GO" id="GO:0051604">
    <property type="term" value="P:protein maturation"/>
    <property type="evidence" value="ECO:0007669"/>
    <property type="project" value="TreeGrafter"/>
</dbReference>
<dbReference type="PANTHER" id="PTHR35177">
    <property type="entry name" value="HYDROGENASE MATURATION FACTOR HYBG"/>
    <property type="match status" value="1"/>
</dbReference>
<dbReference type="AlphaFoldDB" id="A0A832DKQ5"/>
<dbReference type="SUPFAM" id="SSF159127">
    <property type="entry name" value="HupF/HypC-like"/>
    <property type="match status" value="1"/>
</dbReference>
<comment type="caution">
    <text evidence="2">The sequence shown here is derived from an EMBL/GenBank/DDBJ whole genome shotgun (WGS) entry which is preliminary data.</text>
</comment>
<gene>
    <name evidence="2" type="ORF">ENS56_09885</name>
</gene>
<dbReference type="EMBL" id="DSVI01000014">
    <property type="protein sequence ID" value="HGT48335.1"/>
    <property type="molecule type" value="Genomic_DNA"/>
</dbReference>
<dbReference type="Pfam" id="PF01455">
    <property type="entry name" value="HupF_HypC"/>
    <property type="match status" value="1"/>
</dbReference>
<proteinExistence type="inferred from homology"/>
<dbReference type="GO" id="GO:1902670">
    <property type="term" value="F:carbon dioxide binding"/>
    <property type="evidence" value="ECO:0007669"/>
    <property type="project" value="TreeGrafter"/>
</dbReference>
<reference evidence="2" key="1">
    <citation type="journal article" date="2020" name="mSystems">
        <title>Genome- and Community-Level Interaction Insights into Carbon Utilization and Element Cycling Functions of Hydrothermarchaeota in Hydrothermal Sediment.</title>
        <authorList>
            <person name="Zhou Z."/>
            <person name="Liu Y."/>
            <person name="Xu W."/>
            <person name="Pan J."/>
            <person name="Luo Z.H."/>
            <person name="Li M."/>
        </authorList>
    </citation>
    <scope>NUCLEOTIDE SEQUENCE [LARGE SCALE GENOMIC DNA]</scope>
    <source>
        <strain evidence="2">SpSt-500</strain>
    </source>
</reference>
<dbReference type="InterPro" id="IPR019812">
    <property type="entry name" value="Hydgase_assmbl_chp_CS"/>
</dbReference>
<dbReference type="FunFam" id="2.30.30.140:FF:000022">
    <property type="entry name" value="Hydrogenase assembly chaperone HybG"/>
    <property type="match status" value="1"/>
</dbReference>
<organism evidence="2">
    <name type="scientific">Ignavibacterium album</name>
    <dbReference type="NCBI Taxonomy" id="591197"/>
    <lineage>
        <taxon>Bacteria</taxon>
        <taxon>Pseudomonadati</taxon>
        <taxon>Ignavibacteriota</taxon>
        <taxon>Ignavibacteria</taxon>
        <taxon>Ignavibacteriales</taxon>
        <taxon>Ignavibacteriaceae</taxon>
        <taxon>Ignavibacterium</taxon>
    </lineage>
</organism>